<dbReference type="PROSITE" id="PS50106">
    <property type="entry name" value="PDZ"/>
    <property type="match status" value="1"/>
</dbReference>
<dbReference type="Gene3D" id="2.30.42.10">
    <property type="match status" value="1"/>
</dbReference>
<comment type="caution">
    <text evidence="2">The sequence shown here is derived from an EMBL/GenBank/DDBJ whole genome shotgun (WGS) entry which is preliminary data.</text>
</comment>
<evidence type="ECO:0000313" key="3">
    <source>
        <dbReference type="Proteomes" id="UP001596422"/>
    </source>
</evidence>
<evidence type="ECO:0000259" key="1">
    <source>
        <dbReference type="PROSITE" id="PS50106"/>
    </source>
</evidence>
<organism evidence="2 3">
    <name type="scientific">Marinobacterium aestuariivivens</name>
    <dbReference type="NCBI Taxonomy" id="1698799"/>
    <lineage>
        <taxon>Bacteria</taxon>
        <taxon>Pseudomonadati</taxon>
        <taxon>Pseudomonadota</taxon>
        <taxon>Gammaproteobacteria</taxon>
        <taxon>Oceanospirillales</taxon>
        <taxon>Oceanospirillaceae</taxon>
        <taxon>Marinobacterium</taxon>
    </lineage>
</organism>
<dbReference type="RefSeq" id="WP_379913144.1">
    <property type="nucleotide sequence ID" value="NZ_JBHSWE010000001.1"/>
</dbReference>
<dbReference type="SUPFAM" id="SSF50156">
    <property type="entry name" value="PDZ domain-like"/>
    <property type="match status" value="1"/>
</dbReference>
<name>A0ABW2A2I2_9GAMM</name>
<keyword evidence="3" id="KW-1185">Reference proteome</keyword>
<reference evidence="3" key="1">
    <citation type="journal article" date="2019" name="Int. J. Syst. Evol. Microbiol.">
        <title>The Global Catalogue of Microorganisms (GCM) 10K type strain sequencing project: providing services to taxonomists for standard genome sequencing and annotation.</title>
        <authorList>
            <consortium name="The Broad Institute Genomics Platform"/>
            <consortium name="The Broad Institute Genome Sequencing Center for Infectious Disease"/>
            <person name="Wu L."/>
            <person name="Ma J."/>
        </authorList>
    </citation>
    <scope>NUCLEOTIDE SEQUENCE [LARGE SCALE GENOMIC DNA]</scope>
    <source>
        <strain evidence="3">NBRC 111756</strain>
    </source>
</reference>
<gene>
    <name evidence="2" type="ORF">ACFQDL_17630</name>
</gene>
<feature type="domain" description="PDZ" evidence="1">
    <location>
        <begin position="1"/>
        <end position="61"/>
    </location>
</feature>
<proteinExistence type="predicted"/>
<sequence>MRSGVVIQQVKPGPGADAGLVAGDVITMLNGQVIDTVGQFEQTVEGLPADRPVPLRIVRRGSPMFIPLKLN</sequence>
<accession>A0ABW2A2I2</accession>
<protein>
    <submittedName>
        <fullName evidence="2">PDZ domain-containing protein</fullName>
    </submittedName>
</protein>
<dbReference type="EMBL" id="JBHSWE010000001">
    <property type="protein sequence ID" value="MFC6671681.1"/>
    <property type="molecule type" value="Genomic_DNA"/>
</dbReference>
<dbReference type="InterPro" id="IPR036034">
    <property type="entry name" value="PDZ_sf"/>
</dbReference>
<dbReference type="Pfam" id="PF13180">
    <property type="entry name" value="PDZ_2"/>
    <property type="match status" value="1"/>
</dbReference>
<dbReference type="InterPro" id="IPR001478">
    <property type="entry name" value="PDZ"/>
</dbReference>
<dbReference type="Proteomes" id="UP001596422">
    <property type="component" value="Unassembled WGS sequence"/>
</dbReference>
<evidence type="ECO:0000313" key="2">
    <source>
        <dbReference type="EMBL" id="MFC6671681.1"/>
    </source>
</evidence>